<dbReference type="InterPro" id="IPR039422">
    <property type="entry name" value="MarR/SlyA-like"/>
</dbReference>
<reference evidence="3 4" key="1">
    <citation type="submission" date="2016-06" db="EMBL/GenBank/DDBJ databases">
        <authorList>
            <person name="Kjaerup R.B."/>
            <person name="Dalgaard T.S."/>
            <person name="Juul-Madsen H.R."/>
        </authorList>
    </citation>
    <scope>NUCLEOTIDE SEQUENCE [LARGE SCALE GENOMIC DNA]</scope>
    <source>
        <strain evidence="3 4">1165133.8</strain>
    </source>
</reference>
<organism evidence="3 4">
    <name type="scientific">Mycobacterium asiaticum</name>
    <dbReference type="NCBI Taxonomy" id="1790"/>
    <lineage>
        <taxon>Bacteria</taxon>
        <taxon>Bacillati</taxon>
        <taxon>Actinomycetota</taxon>
        <taxon>Actinomycetes</taxon>
        <taxon>Mycobacteriales</taxon>
        <taxon>Mycobacteriaceae</taxon>
        <taxon>Mycobacterium</taxon>
    </lineage>
</organism>
<dbReference type="AlphaFoldDB" id="A0A1A3P5K0"/>
<dbReference type="SUPFAM" id="SSF46785">
    <property type="entry name" value="Winged helix' DNA-binding domain"/>
    <property type="match status" value="1"/>
</dbReference>
<dbReference type="InterPro" id="IPR000835">
    <property type="entry name" value="HTH_MarR-typ"/>
</dbReference>
<evidence type="ECO:0000256" key="1">
    <source>
        <dbReference type="SAM" id="MobiDB-lite"/>
    </source>
</evidence>
<dbReference type="Proteomes" id="UP000093928">
    <property type="component" value="Unassembled WGS sequence"/>
</dbReference>
<proteinExistence type="predicted"/>
<dbReference type="PANTHER" id="PTHR33164">
    <property type="entry name" value="TRANSCRIPTIONAL REGULATOR, MARR FAMILY"/>
    <property type="match status" value="1"/>
</dbReference>
<sequence>MRTTESRDRVDLEKRLSADMRALTAQSDRIGRHFARENDVSSGDFHALLHIMVAETAGKPLTLAQLRQRMDVSPPAITYLVDRMIESGHIRREPDPADRRKWLLRYESRGMALAHGFFQPLGGHISEAMADLSDKDLAAAHRVFQAMIAGMSKFEHDLLAPAAEASTELGRSAAPARRRQGAARSTAPNR</sequence>
<dbReference type="Gene3D" id="1.10.10.10">
    <property type="entry name" value="Winged helix-like DNA-binding domain superfamily/Winged helix DNA-binding domain"/>
    <property type="match status" value="1"/>
</dbReference>
<comment type="caution">
    <text evidence="3">The sequence shown here is derived from an EMBL/GenBank/DDBJ whole genome shotgun (WGS) entry which is preliminary data.</text>
</comment>
<dbReference type="PROSITE" id="PS50995">
    <property type="entry name" value="HTH_MARR_2"/>
    <property type="match status" value="1"/>
</dbReference>
<evidence type="ECO:0000313" key="4">
    <source>
        <dbReference type="Proteomes" id="UP000093928"/>
    </source>
</evidence>
<dbReference type="Pfam" id="PF12802">
    <property type="entry name" value="MarR_2"/>
    <property type="match status" value="1"/>
</dbReference>
<dbReference type="InterPro" id="IPR036388">
    <property type="entry name" value="WH-like_DNA-bd_sf"/>
</dbReference>
<dbReference type="SMART" id="SM00347">
    <property type="entry name" value="HTH_MARR"/>
    <property type="match status" value="1"/>
</dbReference>
<feature type="region of interest" description="Disordered" evidence="1">
    <location>
        <begin position="165"/>
        <end position="190"/>
    </location>
</feature>
<dbReference type="InterPro" id="IPR036390">
    <property type="entry name" value="WH_DNA-bd_sf"/>
</dbReference>
<dbReference type="EMBL" id="LZLS01000087">
    <property type="protein sequence ID" value="OBK27862.1"/>
    <property type="molecule type" value="Genomic_DNA"/>
</dbReference>
<gene>
    <name evidence="3" type="ORF">A5634_21940</name>
</gene>
<dbReference type="GO" id="GO:0003700">
    <property type="term" value="F:DNA-binding transcription factor activity"/>
    <property type="evidence" value="ECO:0007669"/>
    <property type="project" value="InterPro"/>
</dbReference>
<dbReference type="GO" id="GO:0006950">
    <property type="term" value="P:response to stress"/>
    <property type="evidence" value="ECO:0007669"/>
    <property type="project" value="TreeGrafter"/>
</dbReference>
<feature type="domain" description="HTH marR-type" evidence="2">
    <location>
        <begin position="9"/>
        <end position="149"/>
    </location>
</feature>
<dbReference type="PANTHER" id="PTHR33164:SF43">
    <property type="entry name" value="HTH-TYPE TRANSCRIPTIONAL REPRESSOR YETL"/>
    <property type="match status" value="1"/>
</dbReference>
<accession>A0A1A3P5K0</accession>
<name>A0A1A3P5K0_MYCAS</name>
<evidence type="ECO:0000313" key="3">
    <source>
        <dbReference type="EMBL" id="OBK27862.1"/>
    </source>
</evidence>
<evidence type="ECO:0000259" key="2">
    <source>
        <dbReference type="PROSITE" id="PS50995"/>
    </source>
</evidence>
<protein>
    <submittedName>
        <fullName evidence="3">MarR family transcriptional regulator</fullName>
    </submittedName>
</protein>